<dbReference type="Proteomes" id="UP001145087">
    <property type="component" value="Unassembled WGS sequence"/>
</dbReference>
<reference evidence="1" key="1">
    <citation type="submission" date="2022-11" db="EMBL/GenBank/DDBJ databases">
        <title>Marilongibacter aestuarii gen. nov., sp. nov., isolated from tidal flat sediment.</title>
        <authorList>
            <person name="Jiayan W."/>
        </authorList>
    </citation>
    <scope>NUCLEOTIDE SEQUENCE</scope>
    <source>
        <strain evidence="1">Z1-6</strain>
    </source>
</reference>
<comment type="caution">
    <text evidence="1">The sequence shown here is derived from an EMBL/GenBank/DDBJ whole genome shotgun (WGS) entry which is preliminary data.</text>
</comment>
<accession>A0A9X3FAE0</accession>
<dbReference type="RefSeq" id="WP_343334006.1">
    <property type="nucleotide sequence ID" value="NZ_JAPOHD010000028.1"/>
</dbReference>
<protein>
    <submittedName>
        <fullName evidence="1">Uncharacterized protein</fullName>
    </submittedName>
</protein>
<organism evidence="1 2">
    <name type="scientific">Draconibacterium aestuarii</name>
    <dbReference type="NCBI Taxonomy" id="2998507"/>
    <lineage>
        <taxon>Bacteria</taxon>
        <taxon>Pseudomonadati</taxon>
        <taxon>Bacteroidota</taxon>
        <taxon>Bacteroidia</taxon>
        <taxon>Marinilabiliales</taxon>
        <taxon>Prolixibacteraceae</taxon>
        <taxon>Draconibacterium</taxon>
    </lineage>
</organism>
<sequence>MTKRQEERIKDEGLVIKEKGLIIQQVTFCFNSKSPAEMVLEDGVI</sequence>
<gene>
    <name evidence="1" type="ORF">OU798_15075</name>
</gene>
<dbReference type="AlphaFoldDB" id="A0A9X3FAE0"/>
<proteinExistence type="predicted"/>
<evidence type="ECO:0000313" key="1">
    <source>
        <dbReference type="EMBL" id="MCY1721676.1"/>
    </source>
</evidence>
<name>A0A9X3FAE0_9BACT</name>
<keyword evidence="2" id="KW-1185">Reference proteome</keyword>
<evidence type="ECO:0000313" key="2">
    <source>
        <dbReference type="Proteomes" id="UP001145087"/>
    </source>
</evidence>
<dbReference type="EMBL" id="JAPOHD010000028">
    <property type="protein sequence ID" value="MCY1721676.1"/>
    <property type="molecule type" value="Genomic_DNA"/>
</dbReference>